<dbReference type="Pfam" id="PF23234">
    <property type="entry name" value="WHD_4th_Lhr"/>
    <property type="match status" value="1"/>
</dbReference>
<keyword evidence="4" id="KW-0347">Helicase</keyword>
<dbReference type="InterPro" id="IPR001650">
    <property type="entry name" value="Helicase_C-like"/>
</dbReference>
<dbReference type="Pfam" id="PF23235">
    <property type="entry name" value="WHD_3rd_Lhr"/>
    <property type="match status" value="1"/>
</dbReference>
<evidence type="ECO:0000256" key="8">
    <source>
        <dbReference type="ARBA" id="ARBA00023235"/>
    </source>
</evidence>
<accession>A0A402D1P9</accession>
<keyword evidence="7" id="KW-0234">DNA repair</keyword>
<sequence>MPRVKRSVREGGAPNPLDALNGFHDPVRSWFTSSFPEPTRVQQLGWPAIQSGQSTLILAPTGSGKTLTAFLSAIDRIMFDPVPPPPQRCRVLYISPLKALAVDVERNLRAPLVGVSRYAERMEVPAHPPTVAIRTGDTPSKERAQFNRTPADILITTPESLFLMLTSNARETLRSIHWVIIDEIHAMVSTKRGVHLSLSLERLEELTAPHGFQRIGLSATQRPLDEVARFLGGFQNPLSQIVEEDPGCPPAPTGGAEHEFAALAGLDGKEKEANSRDEDVSDLEAVVDALGSAPPVGAGGHLLRPIQIIDAGAGRMLDLRVEVPVEDMAKLGEIQEIPSGPASQGDTRTSIWPAIHPLILDLIKQHRSTLIFVNSRRLAERLAAALNELAGEEIVHAHHGSIAREQRMMIEDELKSGRLPAMVATSSLELGIDMGAIDLVIQVEAPPSVSSALQRIGRAGHHVGGLSKGVILPKYRGDLLACAALTDRMIQGAVEQMRYPRNPLDVLAQQIVAMVAMDDWRVDDLERVIRRSAPFAELPRTMFIEVLDMLSGRYPSDDFAELRPRITWDRINNTVHSREGAKRIAITNGGTIPDRGLYGVFLLGAEKGKGRVGELDEEMVFESKTGDVFLLGASSWRIEEITHDRVIVSPAPGVPGKMPFWHGESAGRPLEFGRAIGALTRTLRGLSDEDATQLLIEKHMLDALAAKNLIQYLRDQEEAAGAVPDDKTIVIESYKDDMGDWRVCILSPFGSKVHAPWAMAIGAIVREMTDYEIDVLWTDDGIVVRFPEADEPPSAETVLPDPEEIEDLVVRQLGAGGAARQAGQGAPAVALFASRFRENAARALLLPRKFPGQRAPLWQQRKRSAELLQATIKYGGFPIILETYRECLRDVFDMPALQELLTEIRTRAVRVVTVTTRTPSPFASALMFNYVANFIYEGDAPLAERRAQALSVDPSQLRELLGEVELRELLDADSLTELELYLAHLTPERAARHADGLNDLFIRLGDLSRAEIEARVTDKTLVDPWLAQLERDRRVIPLPIAGETRWIAAEDAGKYRDALGIPPPPGLPEAFLEYTRDPLGDLVSRYSRTHGPFQTADIARRYSIGVAPVAAILNRMSSSGKIVEGEFRPGGTGEEWCDPGVLRALRQKSLARLRHEVEPVDQSALGRLYVHWQNVETPRRGPNATAQAITQLQGSSIPASVLETHILPARVADYDSRALDELMASGAIFWIGCESLGQHDGRISFYLADDAPYLLGGQTAPDDRPSSEMHDKIRAHLAARGASFFPQLLQAVGSFPPDVLAALWDLVWAGEVTNDSLHALRAYCHPHRAGRPQRPERPQRPGRGYAGTGRAMRPGSRLGASALSGHATQAEASGRWSLVSSLIYDEPTPTERLAARTNLLLDRYGLVTREAVQAEGIAGGFSSVYGVLKAMEDAGAVRRGYFVAGLGATQFALPGAVDRLRGLREPENQPQTILLSTVDPANPYGAALPWPDVVQEGRKPMRIAGSIVILVDGSLAAWLPKSERQLTTFLDNVPERDPSAVALEIARALAGEVGNGRRRAVLIEEVNGEHPRETAMAAAFLEEGYVVSSQGYLKRV</sequence>
<keyword evidence="6" id="KW-0238">DNA-binding</keyword>
<protein>
    <submittedName>
        <fullName evidence="9">Uncharacterized protein</fullName>
    </submittedName>
</protein>
<dbReference type="PANTHER" id="PTHR47962:SF5">
    <property type="entry name" value="ATP-DEPENDENT HELICASE LHR-RELATED"/>
    <property type="match status" value="1"/>
</dbReference>
<keyword evidence="1" id="KW-0547">Nucleotide-binding</keyword>
<dbReference type="GO" id="GO:0003677">
    <property type="term" value="F:DNA binding"/>
    <property type="evidence" value="ECO:0007669"/>
    <property type="project" value="UniProtKB-KW"/>
</dbReference>
<dbReference type="SMART" id="SM00490">
    <property type="entry name" value="HELICc"/>
    <property type="match status" value="1"/>
</dbReference>
<organism evidence="9 10">
    <name type="scientific">Capsulimonas corticalis</name>
    <dbReference type="NCBI Taxonomy" id="2219043"/>
    <lineage>
        <taxon>Bacteria</taxon>
        <taxon>Bacillati</taxon>
        <taxon>Armatimonadota</taxon>
        <taxon>Armatimonadia</taxon>
        <taxon>Capsulimonadales</taxon>
        <taxon>Capsulimonadaceae</taxon>
        <taxon>Capsulimonas</taxon>
    </lineage>
</organism>
<dbReference type="PANTHER" id="PTHR47962">
    <property type="entry name" value="ATP-DEPENDENT HELICASE LHR-RELATED-RELATED"/>
    <property type="match status" value="1"/>
</dbReference>
<dbReference type="InterPro" id="IPR014001">
    <property type="entry name" value="Helicase_ATP-bd"/>
</dbReference>
<dbReference type="OrthoDB" id="9774462at2"/>
<dbReference type="Proteomes" id="UP000287394">
    <property type="component" value="Chromosome"/>
</dbReference>
<dbReference type="Pfam" id="PF08494">
    <property type="entry name" value="DEAD_assoc"/>
    <property type="match status" value="1"/>
</dbReference>
<dbReference type="RefSeq" id="WP_119323461.1">
    <property type="nucleotide sequence ID" value="NZ_AP025739.1"/>
</dbReference>
<dbReference type="InterPro" id="IPR011545">
    <property type="entry name" value="DEAD/DEAH_box_helicase_dom"/>
</dbReference>
<evidence type="ECO:0000256" key="2">
    <source>
        <dbReference type="ARBA" id="ARBA00022763"/>
    </source>
</evidence>
<dbReference type="SMART" id="SM00487">
    <property type="entry name" value="DEXDc"/>
    <property type="match status" value="1"/>
</dbReference>
<dbReference type="SUPFAM" id="SSF52540">
    <property type="entry name" value="P-loop containing nucleoside triphosphate hydrolases"/>
    <property type="match status" value="1"/>
</dbReference>
<dbReference type="InterPro" id="IPR027417">
    <property type="entry name" value="P-loop_NTPase"/>
</dbReference>
<dbReference type="InterPro" id="IPR045628">
    <property type="entry name" value="Lhr_WH_dom"/>
</dbReference>
<dbReference type="InterPro" id="IPR052511">
    <property type="entry name" value="ATP-dep_Helicase"/>
</dbReference>
<dbReference type="GO" id="GO:0016887">
    <property type="term" value="F:ATP hydrolysis activity"/>
    <property type="evidence" value="ECO:0007669"/>
    <property type="project" value="TreeGrafter"/>
</dbReference>
<evidence type="ECO:0000256" key="7">
    <source>
        <dbReference type="ARBA" id="ARBA00023204"/>
    </source>
</evidence>
<dbReference type="EMBL" id="AP025739">
    <property type="protein sequence ID" value="BDI28707.1"/>
    <property type="molecule type" value="Genomic_DNA"/>
</dbReference>
<dbReference type="Pfam" id="PF00271">
    <property type="entry name" value="Helicase_C"/>
    <property type="match status" value="1"/>
</dbReference>
<reference evidence="9 10" key="1">
    <citation type="journal article" date="2019" name="Int. J. Syst. Evol. Microbiol.">
        <title>Capsulimonas corticalis gen. nov., sp. nov., an aerobic capsulated bacterium, of a novel bacterial order, Capsulimonadales ord. nov., of the class Armatimonadia of the phylum Armatimonadetes.</title>
        <authorList>
            <person name="Li J."/>
            <person name="Kudo C."/>
            <person name="Tonouchi A."/>
        </authorList>
    </citation>
    <scope>NUCLEOTIDE SEQUENCE [LARGE SCALE GENOMIC DNA]</scope>
    <source>
        <strain evidence="9 10">AX-7</strain>
    </source>
</reference>
<evidence type="ECO:0000256" key="3">
    <source>
        <dbReference type="ARBA" id="ARBA00022801"/>
    </source>
</evidence>
<dbReference type="GO" id="GO:0006281">
    <property type="term" value="P:DNA repair"/>
    <property type="evidence" value="ECO:0007669"/>
    <property type="project" value="UniProtKB-KW"/>
</dbReference>
<dbReference type="InterPro" id="IPR055369">
    <property type="entry name" value="WH2_Lhr"/>
</dbReference>
<dbReference type="InterPro" id="IPR055368">
    <property type="entry name" value="WH3_Lhr"/>
</dbReference>
<dbReference type="KEGG" id="ccot:CCAX7_007580"/>
<dbReference type="InterPro" id="IPR055367">
    <property type="entry name" value="WH4_Lhr"/>
</dbReference>
<keyword evidence="8" id="KW-0413">Isomerase</keyword>
<name>A0A402D1P9_9BACT</name>
<keyword evidence="10" id="KW-1185">Reference proteome</keyword>
<dbReference type="InterPro" id="IPR003593">
    <property type="entry name" value="AAA+_ATPase"/>
</dbReference>
<proteinExistence type="predicted"/>
<dbReference type="Gene3D" id="3.40.50.300">
    <property type="entry name" value="P-loop containing nucleotide triphosphate hydrolases"/>
    <property type="match status" value="2"/>
</dbReference>
<evidence type="ECO:0000256" key="5">
    <source>
        <dbReference type="ARBA" id="ARBA00022840"/>
    </source>
</evidence>
<dbReference type="Pfam" id="PF23236">
    <property type="entry name" value="WHD_2nd_Lhr"/>
    <property type="match status" value="1"/>
</dbReference>
<dbReference type="PROSITE" id="PS51194">
    <property type="entry name" value="HELICASE_CTER"/>
    <property type="match status" value="1"/>
</dbReference>
<dbReference type="GO" id="GO:0005524">
    <property type="term" value="F:ATP binding"/>
    <property type="evidence" value="ECO:0007669"/>
    <property type="project" value="UniProtKB-KW"/>
</dbReference>
<gene>
    <name evidence="9" type="ORF">CCAX7_007580</name>
</gene>
<keyword evidence="2" id="KW-0227">DNA damage</keyword>
<evidence type="ECO:0000256" key="4">
    <source>
        <dbReference type="ARBA" id="ARBA00022806"/>
    </source>
</evidence>
<dbReference type="SMART" id="SM00382">
    <property type="entry name" value="AAA"/>
    <property type="match status" value="1"/>
</dbReference>
<evidence type="ECO:0000313" key="10">
    <source>
        <dbReference type="Proteomes" id="UP000287394"/>
    </source>
</evidence>
<keyword evidence="5" id="KW-0067">ATP-binding</keyword>
<dbReference type="Pfam" id="PF19306">
    <property type="entry name" value="WHD_Lhr"/>
    <property type="match status" value="1"/>
</dbReference>
<evidence type="ECO:0000256" key="1">
    <source>
        <dbReference type="ARBA" id="ARBA00022741"/>
    </source>
</evidence>
<evidence type="ECO:0000313" key="9">
    <source>
        <dbReference type="EMBL" id="BDI28707.1"/>
    </source>
</evidence>
<dbReference type="InterPro" id="IPR013701">
    <property type="entry name" value="Lhr-like_DEAD/DEAH_assoc"/>
</dbReference>
<dbReference type="GO" id="GO:0004386">
    <property type="term" value="F:helicase activity"/>
    <property type="evidence" value="ECO:0007669"/>
    <property type="project" value="UniProtKB-KW"/>
</dbReference>
<dbReference type="PROSITE" id="PS51192">
    <property type="entry name" value="HELICASE_ATP_BIND_1"/>
    <property type="match status" value="1"/>
</dbReference>
<dbReference type="Pfam" id="PF00270">
    <property type="entry name" value="DEAD"/>
    <property type="match status" value="1"/>
</dbReference>
<keyword evidence="3" id="KW-0378">Hydrolase</keyword>
<dbReference type="CDD" id="cd18796">
    <property type="entry name" value="SF2_C_LHR"/>
    <property type="match status" value="1"/>
</dbReference>
<evidence type="ECO:0000256" key="6">
    <source>
        <dbReference type="ARBA" id="ARBA00023125"/>
    </source>
</evidence>